<dbReference type="Proteomes" id="UP001497472">
    <property type="component" value="Unassembled WGS sequence"/>
</dbReference>
<dbReference type="AlphaFoldDB" id="A0AAV1JFU0"/>
<protein>
    <submittedName>
        <fullName evidence="2">Uncharacterized protein</fullName>
    </submittedName>
</protein>
<feature type="compositionally biased region" description="Polar residues" evidence="1">
    <location>
        <begin position="46"/>
        <end position="65"/>
    </location>
</feature>
<organism evidence="2 3">
    <name type="scientific">Leptosia nina</name>
    <dbReference type="NCBI Taxonomy" id="320188"/>
    <lineage>
        <taxon>Eukaryota</taxon>
        <taxon>Metazoa</taxon>
        <taxon>Ecdysozoa</taxon>
        <taxon>Arthropoda</taxon>
        <taxon>Hexapoda</taxon>
        <taxon>Insecta</taxon>
        <taxon>Pterygota</taxon>
        <taxon>Neoptera</taxon>
        <taxon>Endopterygota</taxon>
        <taxon>Lepidoptera</taxon>
        <taxon>Glossata</taxon>
        <taxon>Ditrysia</taxon>
        <taxon>Papilionoidea</taxon>
        <taxon>Pieridae</taxon>
        <taxon>Pierinae</taxon>
        <taxon>Leptosia</taxon>
    </lineage>
</organism>
<gene>
    <name evidence="2" type="ORF">LNINA_LOCUS7626</name>
</gene>
<sequence>MENYTKKITHRRGHRLQLSCVCGGVERLGPQLFASRQLAQRRKTHITQSSTYHRSPFQFTPSKYTKSQHTSATALRAICGDGHGG</sequence>
<evidence type="ECO:0000313" key="3">
    <source>
        <dbReference type="Proteomes" id="UP001497472"/>
    </source>
</evidence>
<name>A0AAV1JFU0_9NEOP</name>
<comment type="caution">
    <text evidence="2">The sequence shown here is derived from an EMBL/GenBank/DDBJ whole genome shotgun (WGS) entry which is preliminary data.</text>
</comment>
<dbReference type="EMBL" id="CAVLEF010000010">
    <property type="protein sequence ID" value="CAK1548209.1"/>
    <property type="molecule type" value="Genomic_DNA"/>
</dbReference>
<feature type="region of interest" description="Disordered" evidence="1">
    <location>
        <begin position="44"/>
        <end position="65"/>
    </location>
</feature>
<reference evidence="2 3" key="1">
    <citation type="submission" date="2023-11" db="EMBL/GenBank/DDBJ databases">
        <authorList>
            <person name="Okamura Y."/>
        </authorList>
    </citation>
    <scope>NUCLEOTIDE SEQUENCE [LARGE SCALE GENOMIC DNA]</scope>
</reference>
<keyword evidence="3" id="KW-1185">Reference proteome</keyword>
<evidence type="ECO:0000313" key="2">
    <source>
        <dbReference type="EMBL" id="CAK1548209.1"/>
    </source>
</evidence>
<proteinExistence type="predicted"/>
<evidence type="ECO:0000256" key="1">
    <source>
        <dbReference type="SAM" id="MobiDB-lite"/>
    </source>
</evidence>
<accession>A0AAV1JFU0</accession>